<sequence>MYSRTPYLTYGGTHARKQQDVRETWTSDPAIPPSACTDDYMQWFLPRSDPRIRNPLNISRRFHVPVDPPMPPQALLDLVAREARREDAGKEEKFDRIADLLLRHYRAS</sequence>
<organism evidence="1 2">
    <name type="scientific">Catharanthus roseus</name>
    <name type="common">Madagascar periwinkle</name>
    <name type="synonym">Vinca rosea</name>
    <dbReference type="NCBI Taxonomy" id="4058"/>
    <lineage>
        <taxon>Eukaryota</taxon>
        <taxon>Viridiplantae</taxon>
        <taxon>Streptophyta</taxon>
        <taxon>Embryophyta</taxon>
        <taxon>Tracheophyta</taxon>
        <taxon>Spermatophyta</taxon>
        <taxon>Magnoliopsida</taxon>
        <taxon>eudicotyledons</taxon>
        <taxon>Gunneridae</taxon>
        <taxon>Pentapetalae</taxon>
        <taxon>asterids</taxon>
        <taxon>lamiids</taxon>
        <taxon>Gentianales</taxon>
        <taxon>Apocynaceae</taxon>
        <taxon>Rauvolfioideae</taxon>
        <taxon>Vinceae</taxon>
        <taxon>Catharanthinae</taxon>
        <taxon>Catharanthus</taxon>
    </lineage>
</organism>
<gene>
    <name evidence="1" type="ORF">M9H77_36470</name>
</gene>
<keyword evidence="2" id="KW-1185">Reference proteome</keyword>
<name>A0ACB9ZSA0_CATRO</name>
<evidence type="ECO:0000313" key="1">
    <source>
        <dbReference type="EMBL" id="KAI5650465.1"/>
    </source>
</evidence>
<evidence type="ECO:0000313" key="2">
    <source>
        <dbReference type="Proteomes" id="UP001060085"/>
    </source>
</evidence>
<proteinExistence type="predicted"/>
<reference evidence="2" key="1">
    <citation type="journal article" date="2023" name="Nat. Plants">
        <title>Single-cell RNA sequencing provides a high-resolution roadmap for understanding the multicellular compartmentation of specialized metabolism.</title>
        <authorList>
            <person name="Sun S."/>
            <person name="Shen X."/>
            <person name="Li Y."/>
            <person name="Li Y."/>
            <person name="Wang S."/>
            <person name="Li R."/>
            <person name="Zhang H."/>
            <person name="Shen G."/>
            <person name="Guo B."/>
            <person name="Wei J."/>
            <person name="Xu J."/>
            <person name="St-Pierre B."/>
            <person name="Chen S."/>
            <person name="Sun C."/>
        </authorList>
    </citation>
    <scope>NUCLEOTIDE SEQUENCE [LARGE SCALE GENOMIC DNA]</scope>
</reference>
<comment type="caution">
    <text evidence="1">The sequence shown here is derived from an EMBL/GenBank/DDBJ whole genome shotgun (WGS) entry which is preliminary data.</text>
</comment>
<protein>
    <submittedName>
        <fullName evidence="1">Uncharacterized protein</fullName>
    </submittedName>
</protein>
<dbReference type="EMBL" id="CM044708">
    <property type="protein sequence ID" value="KAI5650465.1"/>
    <property type="molecule type" value="Genomic_DNA"/>
</dbReference>
<accession>A0ACB9ZSA0</accession>
<dbReference type="Proteomes" id="UP001060085">
    <property type="component" value="Linkage Group LG08"/>
</dbReference>